<evidence type="ECO:0000313" key="2">
    <source>
        <dbReference type="EMBL" id="MFB9351471.1"/>
    </source>
</evidence>
<dbReference type="Proteomes" id="UP001589753">
    <property type="component" value="Unassembled WGS sequence"/>
</dbReference>
<organism evidence="2 3">
    <name type="scientific">Streptomyces heliomycini</name>
    <dbReference type="NCBI Taxonomy" id="284032"/>
    <lineage>
        <taxon>Bacteria</taxon>
        <taxon>Bacillati</taxon>
        <taxon>Actinomycetota</taxon>
        <taxon>Actinomycetes</taxon>
        <taxon>Kitasatosporales</taxon>
        <taxon>Streptomycetaceae</taxon>
        <taxon>Streptomyces</taxon>
    </lineage>
</organism>
<comment type="caution">
    <text evidence="2">The sequence shown here is derived from an EMBL/GenBank/DDBJ whole genome shotgun (WGS) entry which is preliminary data.</text>
</comment>
<dbReference type="EMBL" id="JBHMDI010000119">
    <property type="protein sequence ID" value="MFB9351471.1"/>
    <property type="molecule type" value="Genomic_DNA"/>
</dbReference>
<feature type="region of interest" description="Disordered" evidence="1">
    <location>
        <begin position="30"/>
        <end position="51"/>
    </location>
</feature>
<protein>
    <submittedName>
        <fullName evidence="2">Uncharacterized protein</fullName>
    </submittedName>
</protein>
<proteinExistence type="predicted"/>
<dbReference type="RefSeq" id="WP_234392578.1">
    <property type="nucleotide sequence ID" value="NZ_JBHMDI010000119.1"/>
</dbReference>
<gene>
    <name evidence="2" type="ORF">ACFFUA_29250</name>
</gene>
<keyword evidence="3" id="KW-1185">Reference proteome</keyword>
<evidence type="ECO:0000256" key="1">
    <source>
        <dbReference type="SAM" id="MobiDB-lite"/>
    </source>
</evidence>
<sequence>MAVSGPPPTGPPALYFLTAHGCGEEADRLAEAPAGEPVLDTAPKGADGKDRYRGCDDDRFVVVGAR</sequence>
<reference evidence="2 3" key="1">
    <citation type="submission" date="2024-09" db="EMBL/GenBank/DDBJ databases">
        <authorList>
            <person name="Sun Q."/>
            <person name="Mori K."/>
        </authorList>
    </citation>
    <scope>NUCLEOTIDE SEQUENCE [LARGE SCALE GENOMIC DNA]</scope>
    <source>
        <strain evidence="2 3">JCM 9767</strain>
    </source>
</reference>
<evidence type="ECO:0000313" key="3">
    <source>
        <dbReference type="Proteomes" id="UP001589753"/>
    </source>
</evidence>
<name>A0ABV5LH23_9ACTN</name>
<accession>A0ABV5LH23</accession>